<keyword evidence="2" id="KW-0813">Transport</keyword>
<accession>A0ABQ5VDQ7</accession>
<keyword evidence="3" id="KW-0812">Transmembrane</keyword>
<sequence>MSSPDLKVSKRERRKAVAGREIFISDARRPGAATWADILSIRHRWRTVFSDGVEDVTTRYRRSVLGPFWNLVSTVVFVLGFMALGKLLLNIPAAEFREYVAYVTGGVVLWSFIFSILVEGANMYTTPVTTGFQLSFAEIPFRILVRNYVMLAFNLATLFLVALLFIGPNISMFMVIPGLVLMGFVLLPAGIVLGIMAARMRDLGPAVSNLMQFGFYLSPVFWRARDIPETYPERLFLELNPFYYMLTLARDPLMGNIPSAKIYIVSAALGIVAWIIAIIVFAKYRRKLTYWS</sequence>
<reference evidence="4" key="1">
    <citation type="journal article" date="2014" name="Int. J. Syst. Evol. Microbiol.">
        <title>Complete genome of a new Firmicutes species belonging to the dominant human colonic microbiota ('Ruminococcus bicirculans') reveals two chromosomes and a selective capacity to utilize plant glucans.</title>
        <authorList>
            <consortium name="NISC Comparative Sequencing Program"/>
            <person name="Wegmann U."/>
            <person name="Louis P."/>
            <person name="Goesmann A."/>
            <person name="Henrissat B."/>
            <person name="Duncan S.H."/>
            <person name="Flint H.J."/>
        </authorList>
    </citation>
    <scope>NUCLEOTIDE SEQUENCE</scope>
    <source>
        <strain evidence="4">NBRC 108219</strain>
    </source>
</reference>
<proteinExistence type="inferred from homology"/>
<protein>
    <submittedName>
        <fullName evidence="4">O-antigen/lipopolysaccharide transport integral membrane protein ABC transporter RfbD</fullName>
    </submittedName>
</protein>
<dbReference type="PANTHER" id="PTHR30413">
    <property type="entry name" value="INNER MEMBRANE TRANSPORT PERMEASE"/>
    <property type="match status" value="1"/>
</dbReference>
<comment type="similarity">
    <text evidence="1">Belongs to the ABC-2 integral membrane protein family.</text>
</comment>
<dbReference type="RefSeq" id="WP_284391454.1">
    <property type="nucleotide sequence ID" value="NZ_BSNK01000002.1"/>
</dbReference>
<feature type="transmembrane region" description="Helical" evidence="3">
    <location>
        <begin position="172"/>
        <end position="196"/>
    </location>
</feature>
<feature type="transmembrane region" description="Helical" evidence="3">
    <location>
        <begin position="99"/>
        <end position="118"/>
    </location>
</feature>
<feature type="transmembrane region" description="Helical" evidence="3">
    <location>
        <begin position="262"/>
        <end position="282"/>
    </location>
</feature>
<keyword evidence="3" id="KW-1133">Transmembrane helix</keyword>
<dbReference type="PANTHER" id="PTHR30413:SF10">
    <property type="entry name" value="CAPSULE POLYSACCHARIDE EXPORT INNER-MEMBRANE PROTEIN CTRC"/>
    <property type="match status" value="1"/>
</dbReference>
<dbReference type="Proteomes" id="UP001161391">
    <property type="component" value="Unassembled WGS sequence"/>
</dbReference>
<evidence type="ECO:0000256" key="3">
    <source>
        <dbReference type="SAM" id="Phobius"/>
    </source>
</evidence>
<comment type="caution">
    <text evidence="4">The sequence shown here is derived from an EMBL/GenBank/DDBJ whole genome shotgun (WGS) entry which is preliminary data.</text>
</comment>
<gene>
    <name evidence="4" type="ORF">GCM10007853_25850</name>
</gene>
<keyword evidence="5" id="KW-1185">Reference proteome</keyword>
<dbReference type="EMBL" id="BSNK01000002">
    <property type="protein sequence ID" value="GLQ24711.1"/>
    <property type="molecule type" value="Genomic_DNA"/>
</dbReference>
<feature type="transmembrane region" description="Helical" evidence="3">
    <location>
        <begin position="68"/>
        <end position="87"/>
    </location>
</feature>
<evidence type="ECO:0000313" key="4">
    <source>
        <dbReference type="EMBL" id="GLQ24711.1"/>
    </source>
</evidence>
<reference evidence="4" key="2">
    <citation type="submission" date="2023-01" db="EMBL/GenBank/DDBJ databases">
        <title>Draft genome sequence of Algimonas ampicilliniresistens strain NBRC 108219.</title>
        <authorList>
            <person name="Sun Q."/>
            <person name="Mori K."/>
        </authorList>
    </citation>
    <scope>NUCLEOTIDE SEQUENCE</scope>
    <source>
        <strain evidence="4">NBRC 108219</strain>
    </source>
</reference>
<feature type="transmembrane region" description="Helical" evidence="3">
    <location>
        <begin position="203"/>
        <end position="222"/>
    </location>
</feature>
<evidence type="ECO:0000256" key="1">
    <source>
        <dbReference type="ARBA" id="ARBA00007783"/>
    </source>
</evidence>
<feature type="transmembrane region" description="Helical" evidence="3">
    <location>
        <begin position="148"/>
        <end position="166"/>
    </location>
</feature>
<evidence type="ECO:0000313" key="5">
    <source>
        <dbReference type="Proteomes" id="UP001161391"/>
    </source>
</evidence>
<evidence type="ECO:0000256" key="2">
    <source>
        <dbReference type="ARBA" id="ARBA00022448"/>
    </source>
</evidence>
<name>A0ABQ5VDQ7_9PROT</name>
<organism evidence="4 5">
    <name type="scientific">Algimonas ampicilliniresistens</name>
    <dbReference type="NCBI Taxonomy" id="1298735"/>
    <lineage>
        <taxon>Bacteria</taxon>
        <taxon>Pseudomonadati</taxon>
        <taxon>Pseudomonadota</taxon>
        <taxon>Alphaproteobacteria</taxon>
        <taxon>Maricaulales</taxon>
        <taxon>Robiginitomaculaceae</taxon>
        <taxon>Algimonas</taxon>
    </lineage>
</organism>
<keyword evidence="3" id="KW-0472">Membrane</keyword>